<evidence type="ECO:0000313" key="7">
    <source>
        <dbReference type="EMBL" id="RKO27657.1"/>
    </source>
</evidence>
<dbReference type="RefSeq" id="WP_120691314.1">
    <property type="nucleotide sequence ID" value="NZ_RBNH01000001.1"/>
</dbReference>
<dbReference type="PROSITE" id="PS51736">
    <property type="entry name" value="RECOMBINASES_3"/>
    <property type="match status" value="1"/>
</dbReference>
<dbReference type="GO" id="GO:0000150">
    <property type="term" value="F:DNA strand exchange activity"/>
    <property type="evidence" value="ECO:0007669"/>
    <property type="project" value="InterPro"/>
</dbReference>
<evidence type="ECO:0000256" key="1">
    <source>
        <dbReference type="ARBA" id="ARBA00022908"/>
    </source>
</evidence>
<gene>
    <name evidence="7" type="ORF">D7Z96_01675</name>
</gene>
<reference evidence="7 8" key="1">
    <citation type="submission" date="2018-10" db="EMBL/GenBank/DDBJ databases">
        <title>Genome-guide identification and characterization of bacteria that degrade polycyclic aromatic hydrocarbons and resist hexavalent chromium simultaneously.</title>
        <authorList>
            <person name="Feng H."/>
        </authorList>
    </citation>
    <scope>NUCLEOTIDE SEQUENCE [LARGE SCALE GENOMIC DNA]</scope>
    <source>
        <strain evidence="7 8">J015</strain>
    </source>
</reference>
<dbReference type="InterPro" id="IPR050639">
    <property type="entry name" value="SSR_resolvase"/>
</dbReference>
<dbReference type="GO" id="GO:0003677">
    <property type="term" value="F:DNA binding"/>
    <property type="evidence" value="ECO:0007669"/>
    <property type="project" value="UniProtKB-KW"/>
</dbReference>
<dbReference type="InterPro" id="IPR036162">
    <property type="entry name" value="Resolvase-like_N_sf"/>
</dbReference>
<organism evidence="7 8">
    <name type="scientific">Pseudarthrobacter phenanthrenivorans</name>
    <name type="common">Arthrobacter phenanthrenivorans</name>
    <dbReference type="NCBI Taxonomy" id="361575"/>
    <lineage>
        <taxon>Bacteria</taxon>
        <taxon>Bacillati</taxon>
        <taxon>Actinomycetota</taxon>
        <taxon>Actinomycetes</taxon>
        <taxon>Micrococcales</taxon>
        <taxon>Micrococcaceae</taxon>
        <taxon>Pseudarthrobacter</taxon>
    </lineage>
</organism>
<dbReference type="Pfam" id="PF07508">
    <property type="entry name" value="Recombinase"/>
    <property type="match status" value="1"/>
</dbReference>
<dbReference type="InterPro" id="IPR011109">
    <property type="entry name" value="DNA_bind_recombinase_dom"/>
</dbReference>
<keyword evidence="2" id="KW-0238">DNA-binding</keyword>
<evidence type="ECO:0000256" key="4">
    <source>
        <dbReference type="PIRSR" id="PIRSR606118-50"/>
    </source>
</evidence>
<protein>
    <submittedName>
        <fullName evidence="7">Resolvase</fullName>
    </submittedName>
</protein>
<evidence type="ECO:0000256" key="3">
    <source>
        <dbReference type="ARBA" id="ARBA00023172"/>
    </source>
</evidence>
<reference evidence="8" key="2">
    <citation type="submission" date="2018-10" db="EMBL/GenBank/DDBJ databases">
        <authorList>
            <person name="Wang Y."/>
            <person name="Wang J."/>
            <person name="Yang X."/>
            <person name="Wang Z."/>
            <person name="Huang Y."/>
        </authorList>
    </citation>
    <scope>NUCLEOTIDE SEQUENCE [LARGE SCALE GENOMIC DNA]</scope>
    <source>
        <strain evidence="8">J015</strain>
    </source>
</reference>
<dbReference type="Proteomes" id="UP000273159">
    <property type="component" value="Unassembled WGS sequence"/>
</dbReference>
<dbReference type="PROSITE" id="PS00397">
    <property type="entry name" value="RECOMBINASES_1"/>
    <property type="match status" value="1"/>
</dbReference>
<evidence type="ECO:0000259" key="6">
    <source>
        <dbReference type="PROSITE" id="PS51736"/>
    </source>
</evidence>
<evidence type="ECO:0000256" key="5">
    <source>
        <dbReference type="PROSITE-ProRule" id="PRU10137"/>
    </source>
</evidence>
<dbReference type="PANTHER" id="PTHR30461:SF2">
    <property type="entry name" value="SERINE RECOMBINASE PINE-RELATED"/>
    <property type="match status" value="1"/>
</dbReference>
<dbReference type="Pfam" id="PF00239">
    <property type="entry name" value="Resolvase"/>
    <property type="match status" value="1"/>
</dbReference>
<proteinExistence type="predicted"/>
<dbReference type="GO" id="GO:0015074">
    <property type="term" value="P:DNA integration"/>
    <property type="evidence" value="ECO:0007669"/>
    <property type="project" value="UniProtKB-KW"/>
</dbReference>
<sequence length="222" mass="23564">MNSSQPLRVIGYIRVSTSKQDIGPEVQLAALEAEAKRNGWELTIYREDAASGKSLKNRPVLASALADLKAGTYEALAVSKLDRLSRSVADFAGMLETANRQRWALICLDLGIDTSTITGAAMAQVTCTFAEMERKKIAERTRDGMAKIKATTGKHMGRRSSLPEATVRQIVSERANGASLAGIAQGLNAASVPTAAGGKWHASTVRQVLGSAAARQPTRPGS</sequence>
<keyword evidence="1" id="KW-0229">DNA integration</keyword>
<feature type="domain" description="Resolvase/invertase-type recombinase catalytic" evidence="6">
    <location>
        <begin position="8"/>
        <end position="152"/>
    </location>
</feature>
<accession>A0A3B0GBX4</accession>
<dbReference type="AlphaFoldDB" id="A0A3B0GBX4"/>
<evidence type="ECO:0000256" key="2">
    <source>
        <dbReference type="ARBA" id="ARBA00023125"/>
    </source>
</evidence>
<comment type="caution">
    <text evidence="7">The sequence shown here is derived from an EMBL/GenBank/DDBJ whole genome shotgun (WGS) entry which is preliminary data.</text>
</comment>
<keyword evidence="3" id="KW-0233">DNA recombination</keyword>
<dbReference type="Gene3D" id="3.40.50.1390">
    <property type="entry name" value="Resolvase, N-terminal catalytic domain"/>
    <property type="match status" value="1"/>
</dbReference>
<dbReference type="InterPro" id="IPR006119">
    <property type="entry name" value="Resolv_N"/>
</dbReference>
<dbReference type="EMBL" id="RBNH01000001">
    <property type="protein sequence ID" value="RKO27657.1"/>
    <property type="molecule type" value="Genomic_DNA"/>
</dbReference>
<dbReference type="SUPFAM" id="SSF53041">
    <property type="entry name" value="Resolvase-like"/>
    <property type="match status" value="1"/>
</dbReference>
<evidence type="ECO:0000313" key="8">
    <source>
        <dbReference type="Proteomes" id="UP000273159"/>
    </source>
</evidence>
<name>A0A3B0GBX4_PSEPS</name>
<dbReference type="PANTHER" id="PTHR30461">
    <property type="entry name" value="DNA-INVERTASE FROM LAMBDOID PROPHAGE"/>
    <property type="match status" value="1"/>
</dbReference>
<dbReference type="SMART" id="SM00857">
    <property type="entry name" value="Resolvase"/>
    <property type="match status" value="1"/>
</dbReference>
<dbReference type="InterPro" id="IPR006118">
    <property type="entry name" value="Recombinase_CS"/>
</dbReference>
<dbReference type="CDD" id="cd00338">
    <property type="entry name" value="Ser_Recombinase"/>
    <property type="match status" value="1"/>
</dbReference>
<feature type="active site" description="O-(5'-phospho-DNA)-serine intermediate" evidence="4 5">
    <location>
        <position position="16"/>
    </location>
</feature>